<proteinExistence type="predicted"/>
<sequence>MLYFFISGWLLVVTISKKESRSKPVGVWNSEQDRNRDREQDQDQDRKGYGIGFRVDNARPLGASNERRDFDAGRCRRARRPPPPPIETAQTRMT</sequence>
<evidence type="ECO:0008006" key="5">
    <source>
        <dbReference type="Google" id="ProtNLM"/>
    </source>
</evidence>
<feature type="region of interest" description="Disordered" evidence="1">
    <location>
        <begin position="19"/>
        <end position="94"/>
    </location>
</feature>
<gene>
    <name evidence="3" type="ORF">EVAR_95432_1</name>
</gene>
<feature type="chain" id="PRO_5020034149" description="Secreted protein" evidence="2">
    <location>
        <begin position="17"/>
        <end position="94"/>
    </location>
</feature>
<comment type="caution">
    <text evidence="3">The sequence shown here is derived from an EMBL/GenBank/DDBJ whole genome shotgun (WGS) entry which is preliminary data.</text>
</comment>
<accession>A0A4C1VIW5</accession>
<keyword evidence="4" id="KW-1185">Reference proteome</keyword>
<evidence type="ECO:0000256" key="2">
    <source>
        <dbReference type="SAM" id="SignalP"/>
    </source>
</evidence>
<name>A0A4C1VIW5_EUMVA</name>
<keyword evidence="2" id="KW-0732">Signal</keyword>
<evidence type="ECO:0000313" key="4">
    <source>
        <dbReference type="Proteomes" id="UP000299102"/>
    </source>
</evidence>
<organism evidence="3 4">
    <name type="scientific">Eumeta variegata</name>
    <name type="common">Bagworm moth</name>
    <name type="synonym">Eumeta japonica</name>
    <dbReference type="NCBI Taxonomy" id="151549"/>
    <lineage>
        <taxon>Eukaryota</taxon>
        <taxon>Metazoa</taxon>
        <taxon>Ecdysozoa</taxon>
        <taxon>Arthropoda</taxon>
        <taxon>Hexapoda</taxon>
        <taxon>Insecta</taxon>
        <taxon>Pterygota</taxon>
        <taxon>Neoptera</taxon>
        <taxon>Endopterygota</taxon>
        <taxon>Lepidoptera</taxon>
        <taxon>Glossata</taxon>
        <taxon>Ditrysia</taxon>
        <taxon>Tineoidea</taxon>
        <taxon>Psychidae</taxon>
        <taxon>Oiketicinae</taxon>
        <taxon>Eumeta</taxon>
    </lineage>
</organism>
<evidence type="ECO:0000256" key="1">
    <source>
        <dbReference type="SAM" id="MobiDB-lite"/>
    </source>
</evidence>
<dbReference type="EMBL" id="BGZK01000350">
    <property type="protein sequence ID" value="GBP38530.1"/>
    <property type="molecule type" value="Genomic_DNA"/>
</dbReference>
<evidence type="ECO:0000313" key="3">
    <source>
        <dbReference type="EMBL" id="GBP38530.1"/>
    </source>
</evidence>
<dbReference type="AlphaFoldDB" id="A0A4C1VIW5"/>
<feature type="signal peptide" evidence="2">
    <location>
        <begin position="1"/>
        <end position="16"/>
    </location>
</feature>
<protein>
    <recommendedName>
        <fullName evidence="5">Secreted protein</fullName>
    </recommendedName>
</protein>
<feature type="compositionally biased region" description="Basic and acidic residues" evidence="1">
    <location>
        <begin position="65"/>
        <end position="74"/>
    </location>
</feature>
<feature type="compositionally biased region" description="Basic and acidic residues" evidence="1">
    <location>
        <begin position="31"/>
        <end position="48"/>
    </location>
</feature>
<reference evidence="3 4" key="1">
    <citation type="journal article" date="2019" name="Commun. Biol.">
        <title>The bagworm genome reveals a unique fibroin gene that provides high tensile strength.</title>
        <authorList>
            <person name="Kono N."/>
            <person name="Nakamura H."/>
            <person name="Ohtoshi R."/>
            <person name="Tomita M."/>
            <person name="Numata K."/>
            <person name="Arakawa K."/>
        </authorList>
    </citation>
    <scope>NUCLEOTIDE SEQUENCE [LARGE SCALE GENOMIC DNA]</scope>
</reference>
<dbReference type="Proteomes" id="UP000299102">
    <property type="component" value="Unassembled WGS sequence"/>
</dbReference>